<dbReference type="Proteomes" id="UP001180020">
    <property type="component" value="Unassembled WGS sequence"/>
</dbReference>
<evidence type="ECO:0000313" key="2">
    <source>
        <dbReference type="Proteomes" id="UP001180020"/>
    </source>
</evidence>
<name>A0AAV9CHI5_ACOCL</name>
<evidence type="ECO:0000313" key="1">
    <source>
        <dbReference type="EMBL" id="KAK1287971.1"/>
    </source>
</evidence>
<dbReference type="PANTHER" id="PTHR36617:SF5">
    <property type="entry name" value="OS05G0421675 PROTEIN"/>
    <property type="match status" value="1"/>
</dbReference>
<dbReference type="EMBL" id="JAUJYO010000019">
    <property type="protein sequence ID" value="KAK1287971.1"/>
    <property type="molecule type" value="Genomic_DNA"/>
</dbReference>
<comment type="caution">
    <text evidence="1">The sequence shown here is derived from an EMBL/GenBank/DDBJ whole genome shotgun (WGS) entry which is preliminary data.</text>
</comment>
<sequence>MSKGWFQDLDELHSSMHWKVGDGKSALFWKDSWCGDGPFMYRFPDLYRIAEEKNCSVAHHWEAHEARAWRIRLTRAIREEETCQAAVLMGNLRAWELSTTEPDRVFWQFDPTRGYSARQGYRWFIRNEEYNTGLAALHVKKMNAALFYLDHNDEHKMSSRNAV</sequence>
<reference evidence="1" key="2">
    <citation type="submission" date="2023-06" db="EMBL/GenBank/DDBJ databases">
        <authorList>
            <person name="Ma L."/>
            <person name="Liu K.-W."/>
            <person name="Li Z."/>
            <person name="Hsiao Y.-Y."/>
            <person name="Qi Y."/>
            <person name="Fu T."/>
            <person name="Tang G."/>
            <person name="Zhang D."/>
            <person name="Sun W.-H."/>
            <person name="Liu D.-K."/>
            <person name="Li Y."/>
            <person name="Chen G.-Z."/>
            <person name="Liu X.-D."/>
            <person name="Liao X.-Y."/>
            <person name="Jiang Y.-T."/>
            <person name="Yu X."/>
            <person name="Hao Y."/>
            <person name="Huang J."/>
            <person name="Zhao X.-W."/>
            <person name="Ke S."/>
            <person name="Chen Y.-Y."/>
            <person name="Wu W.-L."/>
            <person name="Hsu J.-L."/>
            <person name="Lin Y.-F."/>
            <person name="Huang M.-D."/>
            <person name="Li C.-Y."/>
            <person name="Huang L."/>
            <person name="Wang Z.-W."/>
            <person name="Zhao X."/>
            <person name="Zhong W.-Y."/>
            <person name="Peng D.-H."/>
            <person name="Ahmad S."/>
            <person name="Lan S."/>
            <person name="Zhang J.-S."/>
            <person name="Tsai W.-C."/>
            <person name="Van De Peer Y."/>
            <person name="Liu Z.-J."/>
        </authorList>
    </citation>
    <scope>NUCLEOTIDE SEQUENCE</scope>
    <source>
        <strain evidence="1">CP</strain>
        <tissue evidence="1">Leaves</tissue>
    </source>
</reference>
<dbReference type="AlphaFoldDB" id="A0AAV9CHI5"/>
<gene>
    <name evidence="1" type="ORF">QJS10_CPB19g01600</name>
</gene>
<protein>
    <submittedName>
        <fullName evidence="1">Uncharacterized protein</fullName>
    </submittedName>
</protein>
<reference evidence="1" key="1">
    <citation type="journal article" date="2023" name="Nat. Commun.">
        <title>Diploid and tetraploid genomes of Acorus and the evolution of monocots.</title>
        <authorList>
            <person name="Ma L."/>
            <person name="Liu K.W."/>
            <person name="Li Z."/>
            <person name="Hsiao Y.Y."/>
            <person name="Qi Y."/>
            <person name="Fu T."/>
            <person name="Tang G.D."/>
            <person name="Zhang D."/>
            <person name="Sun W.H."/>
            <person name="Liu D.K."/>
            <person name="Li Y."/>
            <person name="Chen G.Z."/>
            <person name="Liu X.D."/>
            <person name="Liao X.Y."/>
            <person name="Jiang Y.T."/>
            <person name="Yu X."/>
            <person name="Hao Y."/>
            <person name="Huang J."/>
            <person name="Zhao X.W."/>
            <person name="Ke S."/>
            <person name="Chen Y.Y."/>
            <person name="Wu W.L."/>
            <person name="Hsu J.L."/>
            <person name="Lin Y.F."/>
            <person name="Huang M.D."/>
            <person name="Li C.Y."/>
            <person name="Huang L."/>
            <person name="Wang Z.W."/>
            <person name="Zhao X."/>
            <person name="Zhong W.Y."/>
            <person name="Peng D.H."/>
            <person name="Ahmad S."/>
            <person name="Lan S."/>
            <person name="Zhang J.S."/>
            <person name="Tsai W.C."/>
            <person name="Van de Peer Y."/>
            <person name="Liu Z.J."/>
        </authorList>
    </citation>
    <scope>NUCLEOTIDE SEQUENCE</scope>
    <source>
        <strain evidence="1">CP</strain>
    </source>
</reference>
<accession>A0AAV9CHI5</accession>
<organism evidence="1 2">
    <name type="scientific">Acorus calamus</name>
    <name type="common">Sweet flag</name>
    <dbReference type="NCBI Taxonomy" id="4465"/>
    <lineage>
        <taxon>Eukaryota</taxon>
        <taxon>Viridiplantae</taxon>
        <taxon>Streptophyta</taxon>
        <taxon>Embryophyta</taxon>
        <taxon>Tracheophyta</taxon>
        <taxon>Spermatophyta</taxon>
        <taxon>Magnoliopsida</taxon>
        <taxon>Liliopsida</taxon>
        <taxon>Acoraceae</taxon>
        <taxon>Acorus</taxon>
    </lineage>
</organism>
<dbReference type="PANTHER" id="PTHR36617">
    <property type="entry name" value="PROTEIN, PUTATIVE-RELATED"/>
    <property type="match status" value="1"/>
</dbReference>
<proteinExistence type="predicted"/>
<keyword evidence="2" id="KW-1185">Reference proteome</keyword>